<keyword evidence="7 11" id="KW-0472">Membrane</keyword>
<dbReference type="SUPFAM" id="SSF103190">
    <property type="entry name" value="Sensory domain-like"/>
    <property type="match status" value="1"/>
</dbReference>
<evidence type="ECO:0000256" key="8">
    <source>
        <dbReference type="ARBA" id="ARBA00023224"/>
    </source>
</evidence>
<evidence type="ECO:0000313" key="14">
    <source>
        <dbReference type="EMBL" id="EGU47801.1"/>
    </source>
</evidence>
<reference evidence="14 15" key="1">
    <citation type="journal article" date="2012" name="Int. J. Syst. Evol. Microbiol.">
        <title>Vibrio caribbeanicus sp. nov., isolated from the marine sponge Scleritoderma cyanea.</title>
        <authorList>
            <person name="Hoffmann M."/>
            <person name="Monday S.R."/>
            <person name="Allard M.W."/>
            <person name="Strain E.A."/>
            <person name="Whittaker P."/>
            <person name="Naum M."/>
            <person name="McCarthy P.J."/>
            <person name="Lopez J.V."/>
            <person name="Fischer M."/>
            <person name="Brown E.W."/>
        </authorList>
    </citation>
    <scope>NUCLEOTIDE SEQUENCE [LARGE SCALE GENOMIC DNA]</scope>
    <source>
        <strain evidence="14 15">ATCC 700023</strain>
    </source>
</reference>
<feature type="transmembrane region" description="Helical" evidence="11">
    <location>
        <begin position="276"/>
        <end position="294"/>
    </location>
</feature>
<evidence type="ECO:0000256" key="9">
    <source>
        <dbReference type="ARBA" id="ARBA00029447"/>
    </source>
</evidence>
<dbReference type="GO" id="GO:0007165">
    <property type="term" value="P:signal transduction"/>
    <property type="evidence" value="ECO:0007669"/>
    <property type="project" value="UniProtKB-KW"/>
</dbReference>
<dbReference type="Pfam" id="PF00015">
    <property type="entry name" value="MCPsignal"/>
    <property type="match status" value="1"/>
</dbReference>
<dbReference type="SMART" id="SM00283">
    <property type="entry name" value="MA"/>
    <property type="match status" value="1"/>
</dbReference>
<dbReference type="GO" id="GO:0006935">
    <property type="term" value="P:chemotaxis"/>
    <property type="evidence" value="ECO:0007669"/>
    <property type="project" value="UniProtKB-KW"/>
</dbReference>
<dbReference type="PROSITE" id="PS50885">
    <property type="entry name" value="HAMP"/>
    <property type="match status" value="1"/>
</dbReference>
<keyword evidence="6 11" id="KW-1133">Transmembrane helix</keyword>
<evidence type="ECO:0000313" key="15">
    <source>
        <dbReference type="Proteomes" id="UP000004605"/>
    </source>
</evidence>
<evidence type="ECO:0000256" key="7">
    <source>
        <dbReference type="ARBA" id="ARBA00023136"/>
    </source>
</evidence>
<accession>F9RXM1</accession>
<evidence type="ECO:0000256" key="5">
    <source>
        <dbReference type="ARBA" id="ARBA00022692"/>
    </source>
</evidence>
<dbReference type="CDD" id="cd11386">
    <property type="entry name" value="MCP_signal"/>
    <property type="match status" value="1"/>
</dbReference>
<comment type="caution">
    <text evidence="14">The sequence shown here is derived from an EMBL/GenBank/DDBJ whole genome shotgun (WGS) entry which is preliminary data.</text>
</comment>
<dbReference type="FunFam" id="1.10.287.950:FF:000001">
    <property type="entry name" value="Methyl-accepting chemotaxis sensory transducer"/>
    <property type="match status" value="1"/>
</dbReference>
<organism evidence="14 15">
    <name type="scientific">Vibrio ichthyoenteri ATCC 700023</name>
    <dbReference type="NCBI Taxonomy" id="870968"/>
    <lineage>
        <taxon>Bacteria</taxon>
        <taxon>Pseudomonadati</taxon>
        <taxon>Pseudomonadota</taxon>
        <taxon>Gammaproteobacteria</taxon>
        <taxon>Vibrionales</taxon>
        <taxon>Vibrionaceae</taxon>
        <taxon>Vibrio</taxon>
    </lineage>
</organism>
<dbReference type="SMART" id="SM00304">
    <property type="entry name" value="HAMP"/>
    <property type="match status" value="1"/>
</dbReference>
<feature type="domain" description="Methyl-accepting transducer" evidence="12">
    <location>
        <begin position="354"/>
        <end position="590"/>
    </location>
</feature>
<comment type="similarity">
    <text evidence="9">Belongs to the methyl-accepting chemotaxis (MCP) protein family.</text>
</comment>
<keyword evidence="15" id="KW-1185">Reference proteome</keyword>
<dbReference type="AlphaFoldDB" id="F9RXM1"/>
<evidence type="ECO:0000259" key="12">
    <source>
        <dbReference type="PROSITE" id="PS50111"/>
    </source>
</evidence>
<dbReference type="InterPro" id="IPR003660">
    <property type="entry name" value="HAMP_dom"/>
</dbReference>
<evidence type="ECO:0000256" key="10">
    <source>
        <dbReference type="PROSITE-ProRule" id="PRU00284"/>
    </source>
</evidence>
<dbReference type="PANTHER" id="PTHR32089">
    <property type="entry name" value="METHYL-ACCEPTING CHEMOTAXIS PROTEIN MCPB"/>
    <property type="match status" value="1"/>
</dbReference>
<proteinExistence type="inferred from homology"/>
<dbReference type="CDD" id="cd06225">
    <property type="entry name" value="HAMP"/>
    <property type="match status" value="1"/>
</dbReference>
<evidence type="ECO:0000256" key="3">
    <source>
        <dbReference type="ARBA" id="ARBA00022475"/>
    </source>
</evidence>
<dbReference type="PROSITE" id="PS50111">
    <property type="entry name" value="CHEMOTAXIS_TRANSDUC_2"/>
    <property type="match status" value="1"/>
</dbReference>
<dbReference type="InterPro" id="IPR033479">
    <property type="entry name" value="dCache_1"/>
</dbReference>
<feature type="domain" description="HAMP" evidence="13">
    <location>
        <begin position="295"/>
        <end position="349"/>
    </location>
</feature>
<dbReference type="CDD" id="cd12912">
    <property type="entry name" value="PDC2_MCP_like"/>
    <property type="match status" value="1"/>
</dbReference>
<comment type="subcellular location">
    <subcellularLocation>
        <location evidence="1">Cell inner membrane</location>
    </subcellularLocation>
    <subcellularLocation>
        <location evidence="2">Cell membrane</location>
        <topology evidence="2">Multi-pass membrane protein</topology>
    </subcellularLocation>
</comment>
<dbReference type="GO" id="GO:0005886">
    <property type="term" value="C:plasma membrane"/>
    <property type="evidence" value="ECO:0007669"/>
    <property type="project" value="UniProtKB-SubCell"/>
</dbReference>
<keyword evidence="4" id="KW-0145">Chemotaxis</keyword>
<evidence type="ECO:0000256" key="6">
    <source>
        <dbReference type="ARBA" id="ARBA00022989"/>
    </source>
</evidence>
<name>F9RXM1_9VIBR</name>
<gene>
    <name evidence="14" type="ORF">VII00023_20447</name>
</gene>
<evidence type="ECO:0000256" key="2">
    <source>
        <dbReference type="ARBA" id="ARBA00004651"/>
    </source>
</evidence>
<dbReference type="PANTHER" id="PTHR32089:SF117">
    <property type="entry name" value="METHYL ACCEPTING SENSORY TRANSDUCER WITH CACHE_1 SMALL MOLECULE BINDING DOMAIN"/>
    <property type="match status" value="1"/>
</dbReference>
<protein>
    <submittedName>
        <fullName evidence="14">Methyl-accepting chemotaxis protein</fullName>
    </submittedName>
</protein>
<dbReference type="InterPro" id="IPR004089">
    <property type="entry name" value="MCPsignal_dom"/>
</dbReference>
<evidence type="ECO:0000256" key="4">
    <source>
        <dbReference type="ARBA" id="ARBA00022500"/>
    </source>
</evidence>
<evidence type="ECO:0000259" key="13">
    <source>
        <dbReference type="PROSITE" id="PS50885"/>
    </source>
</evidence>
<dbReference type="OrthoDB" id="2489132at2"/>
<dbReference type="InterPro" id="IPR029151">
    <property type="entry name" value="Sensor-like_sf"/>
</dbReference>
<dbReference type="Pfam" id="PF00672">
    <property type="entry name" value="HAMP"/>
    <property type="match status" value="1"/>
</dbReference>
<dbReference type="SUPFAM" id="SSF58104">
    <property type="entry name" value="Methyl-accepting chemotaxis protein (MCP) signaling domain"/>
    <property type="match status" value="1"/>
</dbReference>
<dbReference type="Proteomes" id="UP000004605">
    <property type="component" value="Unassembled WGS sequence"/>
</dbReference>
<dbReference type="EMBL" id="AFWF01000018">
    <property type="protein sequence ID" value="EGU47801.1"/>
    <property type="molecule type" value="Genomic_DNA"/>
</dbReference>
<keyword evidence="8 10" id="KW-0807">Transducer</keyword>
<evidence type="ECO:0000256" key="11">
    <source>
        <dbReference type="SAM" id="Phobius"/>
    </source>
</evidence>
<dbReference type="Gene3D" id="3.30.450.20">
    <property type="entry name" value="PAS domain"/>
    <property type="match status" value="2"/>
</dbReference>
<dbReference type="Pfam" id="PF02743">
    <property type="entry name" value="dCache_1"/>
    <property type="match status" value="1"/>
</dbReference>
<dbReference type="RefSeq" id="WP_006710643.1">
    <property type="nucleotide sequence ID" value="NZ_AFWF01000018.1"/>
</dbReference>
<dbReference type="CDD" id="cd12913">
    <property type="entry name" value="PDC1_MCP_like"/>
    <property type="match status" value="1"/>
</dbReference>
<dbReference type="Gene3D" id="1.10.287.950">
    <property type="entry name" value="Methyl-accepting chemotaxis protein"/>
    <property type="match status" value="1"/>
</dbReference>
<keyword evidence="5 11" id="KW-0812">Transmembrane</keyword>
<sequence length="626" mass="67722">MSALSIKTKLTIAFVSAVLIMTAAQTYLTGRQILDETQRSTTQYGMTLLEENVSSMNNWLAAKITVVNAAAGGFKENGDVESYLSYLTKAGDFQIVYAGLDTGQFLQGVPLIDATGFDPRTRPWYKDAIAAGQMQITEPYVDIGTQKLVVSIAKPFNTAGIKGVLGADVEINALVSDIVESDQQGVFGFLVNSQGHIVAHANSDLTLKDLNRISPDLTMSKIIALSTSDELQALSISDVDSLVASRKVPNTDWYYTIVVDKEHAFQSHQSLVRQSLVMGLIQVLVIALISLLIVKKALAPLNSLSESMQDLSQGNGDLTKRIKVETQDEIGLLAGHVNAFIAKLQEVVTDISQSSNSIDDQSKLSTRVATKISDGLSVQLNEVSQIATAVHEMSAAAEEVAGNARLTADSAFGSTEHCDQGKLVIKRNQESITNLASQLQHASETIGELERNSKEINAILSTISDIAEQTNLLALNAAIEAARAGEQGRGFAVVADEVRVLSQRTHSSTVEIREMIESLQRNSHEAVESMNRSQALASSSVEDANDATDALEKITISIQEISDMAMQISNAASEQRTVTEEISKNIQQANDVSNHLSQEADSSRTIAEDLEAITMRLNRQVQMFKH</sequence>
<evidence type="ECO:0000256" key="1">
    <source>
        <dbReference type="ARBA" id="ARBA00004533"/>
    </source>
</evidence>
<keyword evidence="3" id="KW-1003">Cell membrane</keyword>